<accession>A0A9N9NGH2</accession>
<evidence type="ECO:0000313" key="2">
    <source>
        <dbReference type="Proteomes" id="UP000789396"/>
    </source>
</evidence>
<dbReference type="OrthoDB" id="2377830at2759"/>
<dbReference type="Proteomes" id="UP000789396">
    <property type="component" value="Unassembled WGS sequence"/>
</dbReference>
<keyword evidence="2" id="KW-1185">Reference proteome</keyword>
<proteinExistence type="predicted"/>
<gene>
    <name evidence="1" type="ORF">RFULGI_LOCUS12464</name>
</gene>
<feature type="non-terminal residue" evidence="1">
    <location>
        <position position="1"/>
    </location>
</feature>
<dbReference type="EMBL" id="CAJVPZ010029969">
    <property type="protein sequence ID" value="CAG8735535.1"/>
    <property type="molecule type" value="Genomic_DNA"/>
</dbReference>
<feature type="non-terminal residue" evidence="1">
    <location>
        <position position="81"/>
    </location>
</feature>
<organism evidence="1 2">
    <name type="scientific">Racocetra fulgida</name>
    <dbReference type="NCBI Taxonomy" id="60492"/>
    <lineage>
        <taxon>Eukaryota</taxon>
        <taxon>Fungi</taxon>
        <taxon>Fungi incertae sedis</taxon>
        <taxon>Mucoromycota</taxon>
        <taxon>Glomeromycotina</taxon>
        <taxon>Glomeromycetes</taxon>
        <taxon>Diversisporales</taxon>
        <taxon>Gigasporaceae</taxon>
        <taxon>Racocetra</taxon>
    </lineage>
</organism>
<name>A0A9N9NGH2_9GLOM</name>
<evidence type="ECO:0000313" key="1">
    <source>
        <dbReference type="EMBL" id="CAG8735535.1"/>
    </source>
</evidence>
<sequence length="81" mass="9386">QDFVAHLQNPVVLQRILNVNNFDKNLLTQILLRANKRKFLTAYNLLKASINEEGRLVNITDGFVIRQSTDIMWKSFTPAEK</sequence>
<protein>
    <submittedName>
        <fullName evidence="1">10389_t:CDS:1</fullName>
    </submittedName>
</protein>
<comment type="caution">
    <text evidence="1">The sequence shown here is derived from an EMBL/GenBank/DDBJ whole genome shotgun (WGS) entry which is preliminary data.</text>
</comment>
<reference evidence="1" key="1">
    <citation type="submission" date="2021-06" db="EMBL/GenBank/DDBJ databases">
        <authorList>
            <person name="Kallberg Y."/>
            <person name="Tangrot J."/>
            <person name="Rosling A."/>
        </authorList>
    </citation>
    <scope>NUCLEOTIDE SEQUENCE</scope>
    <source>
        <strain evidence="1">IN212</strain>
    </source>
</reference>
<dbReference type="AlphaFoldDB" id="A0A9N9NGH2"/>